<dbReference type="EMBL" id="CAJVPZ010058981">
    <property type="protein sequence ID" value="CAG8788581.1"/>
    <property type="molecule type" value="Genomic_DNA"/>
</dbReference>
<gene>
    <name evidence="1" type="ORF">RFULGI_LOCUS16517</name>
</gene>
<dbReference type="Proteomes" id="UP000789396">
    <property type="component" value="Unassembled WGS sequence"/>
</dbReference>
<dbReference type="AlphaFoldDB" id="A0A9N9JN73"/>
<evidence type="ECO:0000313" key="2">
    <source>
        <dbReference type="Proteomes" id="UP000789396"/>
    </source>
</evidence>
<sequence length="55" mass="6618">KQLNSFLCNHDKYYSDLMSHFVKQHPELKELQPINVSQQIRNDGDSLYDLFLEDY</sequence>
<feature type="non-terminal residue" evidence="1">
    <location>
        <position position="55"/>
    </location>
</feature>
<feature type="non-terminal residue" evidence="1">
    <location>
        <position position="1"/>
    </location>
</feature>
<organism evidence="1 2">
    <name type="scientific">Racocetra fulgida</name>
    <dbReference type="NCBI Taxonomy" id="60492"/>
    <lineage>
        <taxon>Eukaryota</taxon>
        <taxon>Fungi</taxon>
        <taxon>Fungi incertae sedis</taxon>
        <taxon>Mucoromycota</taxon>
        <taxon>Glomeromycotina</taxon>
        <taxon>Glomeromycetes</taxon>
        <taxon>Diversisporales</taxon>
        <taxon>Gigasporaceae</taxon>
        <taxon>Racocetra</taxon>
    </lineage>
</organism>
<protein>
    <submittedName>
        <fullName evidence="1">2511_t:CDS:1</fullName>
    </submittedName>
</protein>
<name>A0A9N9JN73_9GLOM</name>
<keyword evidence="2" id="KW-1185">Reference proteome</keyword>
<evidence type="ECO:0000313" key="1">
    <source>
        <dbReference type="EMBL" id="CAG8788581.1"/>
    </source>
</evidence>
<accession>A0A9N9JN73</accession>
<reference evidence="1" key="1">
    <citation type="submission" date="2021-06" db="EMBL/GenBank/DDBJ databases">
        <authorList>
            <person name="Kallberg Y."/>
            <person name="Tangrot J."/>
            <person name="Rosling A."/>
        </authorList>
    </citation>
    <scope>NUCLEOTIDE SEQUENCE</scope>
    <source>
        <strain evidence="1">IN212</strain>
    </source>
</reference>
<proteinExistence type="predicted"/>
<comment type="caution">
    <text evidence="1">The sequence shown here is derived from an EMBL/GenBank/DDBJ whole genome shotgun (WGS) entry which is preliminary data.</text>
</comment>